<feature type="domain" description="Histidine kinase" evidence="6">
    <location>
        <begin position="25"/>
        <end position="238"/>
    </location>
</feature>
<dbReference type="GO" id="GO:0007234">
    <property type="term" value="P:osmosensory signaling via phosphorelay pathway"/>
    <property type="evidence" value="ECO:0007669"/>
    <property type="project" value="TreeGrafter"/>
</dbReference>
<evidence type="ECO:0000313" key="7">
    <source>
        <dbReference type="EMBL" id="QGX98501.1"/>
    </source>
</evidence>
<dbReference type="SUPFAM" id="SSF47384">
    <property type="entry name" value="Homodimeric domain of signal transducing histidine kinase"/>
    <property type="match status" value="1"/>
</dbReference>
<dbReference type="PROSITE" id="PS50109">
    <property type="entry name" value="HIS_KIN"/>
    <property type="match status" value="1"/>
</dbReference>
<dbReference type="EMBL" id="CP034348">
    <property type="protein sequence ID" value="QGX98501.1"/>
    <property type="molecule type" value="Genomic_DNA"/>
</dbReference>
<dbReference type="PANTHER" id="PTHR42878:SF15">
    <property type="entry name" value="BACTERIOPHYTOCHROME"/>
    <property type="match status" value="1"/>
</dbReference>
<dbReference type="PANTHER" id="PTHR42878">
    <property type="entry name" value="TWO-COMPONENT HISTIDINE KINASE"/>
    <property type="match status" value="1"/>
</dbReference>
<evidence type="ECO:0000256" key="3">
    <source>
        <dbReference type="ARBA" id="ARBA00022553"/>
    </source>
</evidence>
<dbReference type="InterPro" id="IPR003661">
    <property type="entry name" value="HisK_dim/P_dom"/>
</dbReference>
<protein>
    <recommendedName>
        <fullName evidence="2">histidine kinase</fullName>
        <ecNumber evidence="2">2.7.13.3</ecNumber>
    </recommendedName>
</protein>
<reference evidence="8" key="1">
    <citation type="submission" date="2018-12" db="EMBL/GenBank/DDBJ databases">
        <title>Complete genome sequence of Roseovarius sp. MME-070.</title>
        <authorList>
            <person name="Nam Y.-D."/>
            <person name="Kang J."/>
            <person name="Chung W.-H."/>
            <person name="Park Y.S."/>
        </authorList>
    </citation>
    <scope>NUCLEOTIDE SEQUENCE [LARGE SCALE GENOMIC DNA]</scope>
    <source>
        <strain evidence="8">MME-070</strain>
    </source>
</reference>
<dbReference type="SMART" id="SM00387">
    <property type="entry name" value="HATPase_c"/>
    <property type="match status" value="1"/>
</dbReference>
<evidence type="ECO:0000256" key="5">
    <source>
        <dbReference type="ARBA" id="ARBA00022777"/>
    </source>
</evidence>
<evidence type="ECO:0000259" key="6">
    <source>
        <dbReference type="PROSITE" id="PS50109"/>
    </source>
</evidence>
<keyword evidence="4" id="KW-0808">Transferase</keyword>
<dbReference type="InterPro" id="IPR050351">
    <property type="entry name" value="BphY/WalK/GraS-like"/>
</dbReference>
<organism evidence="7 8">
    <name type="scientific">Roseovarius faecimaris</name>
    <dbReference type="NCBI Taxonomy" id="2494550"/>
    <lineage>
        <taxon>Bacteria</taxon>
        <taxon>Pseudomonadati</taxon>
        <taxon>Pseudomonadota</taxon>
        <taxon>Alphaproteobacteria</taxon>
        <taxon>Rhodobacterales</taxon>
        <taxon>Roseobacteraceae</taxon>
        <taxon>Roseovarius</taxon>
    </lineage>
</organism>
<dbReference type="Proteomes" id="UP000428330">
    <property type="component" value="Chromosome"/>
</dbReference>
<dbReference type="InterPro" id="IPR005467">
    <property type="entry name" value="His_kinase_dom"/>
</dbReference>
<accession>A0A6I6IRJ0</accession>
<evidence type="ECO:0000256" key="1">
    <source>
        <dbReference type="ARBA" id="ARBA00000085"/>
    </source>
</evidence>
<dbReference type="CDD" id="cd00082">
    <property type="entry name" value="HisKA"/>
    <property type="match status" value="1"/>
</dbReference>
<evidence type="ECO:0000256" key="4">
    <source>
        <dbReference type="ARBA" id="ARBA00022679"/>
    </source>
</evidence>
<dbReference type="Gene3D" id="3.30.565.10">
    <property type="entry name" value="Histidine kinase-like ATPase, C-terminal domain"/>
    <property type="match status" value="1"/>
</dbReference>
<dbReference type="InterPro" id="IPR003594">
    <property type="entry name" value="HATPase_dom"/>
</dbReference>
<dbReference type="InterPro" id="IPR036097">
    <property type="entry name" value="HisK_dim/P_sf"/>
</dbReference>
<name>A0A6I6IRJ0_9RHOB</name>
<dbReference type="EC" id="2.7.13.3" evidence="2"/>
<keyword evidence="8" id="KW-1185">Reference proteome</keyword>
<dbReference type="AlphaFoldDB" id="A0A6I6IRJ0"/>
<dbReference type="PRINTS" id="PR00344">
    <property type="entry name" value="BCTRLSENSOR"/>
</dbReference>
<gene>
    <name evidence="7" type="ORF">EI983_09485</name>
</gene>
<dbReference type="SUPFAM" id="SSF55874">
    <property type="entry name" value="ATPase domain of HSP90 chaperone/DNA topoisomerase II/histidine kinase"/>
    <property type="match status" value="1"/>
</dbReference>
<dbReference type="KEGG" id="rom:EI983_09485"/>
<dbReference type="Pfam" id="PF02518">
    <property type="entry name" value="HATPase_c"/>
    <property type="match status" value="1"/>
</dbReference>
<keyword evidence="5 7" id="KW-0418">Kinase</keyword>
<dbReference type="GO" id="GO:0000155">
    <property type="term" value="F:phosphorelay sensor kinase activity"/>
    <property type="evidence" value="ECO:0007669"/>
    <property type="project" value="InterPro"/>
</dbReference>
<evidence type="ECO:0000256" key="2">
    <source>
        <dbReference type="ARBA" id="ARBA00012438"/>
    </source>
</evidence>
<keyword evidence="3" id="KW-0597">Phosphoprotein</keyword>
<evidence type="ECO:0000313" key="8">
    <source>
        <dbReference type="Proteomes" id="UP000428330"/>
    </source>
</evidence>
<proteinExistence type="predicted"/>
<dbReference type="OrthoDB" id="9795133at2"/>
<dbReference type="RefSeq" id="WP_157707140.1">
    <property type="nucleotide sequence ID" value="NZ_CP034348.1"/>
</dbReference>
<dbReference type="Gene3D" id="1.10.287.130">
    <property type="match status" value="1"/>
</dbReference>
<dbReference type="InterPro" id="IPR036890">
    <property type="entry name" value="HATPase_C_sf"/>
</dbReference>
<dbReference type="InterPro" id="IPR004358">
    <property type="entry name" value="Sig_transdc_His_kin-like_C"/>
</dbReference>
<sequence length="238" mass="26511">MIPQPSPTATEPVTSASDFDDFIYVLSHDIRSCVRASLELPQWIEEDLEEAGVRIDQPLAEKFGLMHTHMRRLDRMLGDLLEYSRVGRMQTPRPVDLNAVLEEVLHRRPLPQGFTLHRRIEGRGPHMGPIDAERLLAALLSNAAKHHDRPCGHVSIETQEASGLCILTVSDDGPGIAEAHRNSVFDPMTLLKSRDELEGSGMGLTIVRKIVHHYGGELRWCMPADARGAVLEIRLPTG</sequence>
<dbReference type="GO" id="GO:0000156">
    <property type="term" value="F:phosphorelay response regulator activity"/>
    <property type="evidence" value="ECO:0007669"/>
    <property type="project" value="TreeGrafter"/>
</dbReference>
<comment type="catalytic activity">
    <reaction evidence="1">
        <text>ATP + protein L-histidine = ADP + protein N-phospho-L-histidine.</text>
        <dbReference type="EC" id="2.7.13.3"/>
    </reaction>
</comment>
<dbReference type="GO" id="GO:0030295">
    <property type="term" value="F:protein kinase activator activity"/>
    <property type="evidence" value="ECO:0007669"/>
    <property type="project" value="TreeGrafter"/>
</dbReference>